<dbReference type="Proteomes" id="UP000037035">
    <property type="component" value="Unassembled WGS sequence"/>
</dbReference>
<name>A0A0L6UX61_9BASI</name>
<organism evidence="1 2">
    <name type="scientific">Puccinia sorghi</name>
    <dbReference type="NCBI Taxonomy" id="27349"/>
    <lineage>
        <taxon>Eukaryota</taxon>
        <taxon>Fungi</taxon>
        <taxon>Dikarya</taxon>
        <taxon>Basidiomycota</taxon>
        <taxon>Pucciniomycotina</taxon>
        <taxon>Pucciniomycetes</taxon>
        <taxon>Pucciniales</taxon>
        <taxon>Pucciniaceae</taxon>
        <taxon>Puccinia</taxon>
    </lineage>
</organism>
<evidence type="ECO:0000313" key="1">
    <source>
        <dbReference type="EMBL" id="KNZ53128.1"/>
    </source>
</evidence>
<comment type="caution">
    <text evidence="1">The sequence shown here is derived from an EMBL/GenBank/DDBJ whole genome shotgun (WGS) entry which is preliminary data.</text>
</comment>
<dbReference type="PANTHER" id="PTHR31912:SF34">
    <property type="entry name" value="NOTOCHORD-RELATED PROTEIN"/>
    <property type="match status" value="1"/>
</dbReference>
<dbReference type="PANTHER" id="PTHR31912">
    <property type="entry name" value="IP13529P"/>
    <property type="match status" value="1"/>
</dbReference>
<accession>A0A0L6UX61</accession>
<dbReference type="EMBL" id="LAVV01008321">
    <property type="protein sequence ID" value="KNZ53128.1"/>
    <property type="molecule type" value="Genomic_DNA"/>
</dbReference>
<reference evidence="1 2" key="1">
    <citation type="submission" date="2015-08" db="EMBL/GenBank/DDBJ databases">
        <title>Next Generation Sequencing and Analysis of the Genome of Puccinia sorghi L Schw, the Causal Agent of Maize Common Rust.</title>
        <authorList>
            <person name="Rochi L."/>
            <person name="Burguener G."/>
            <person name="Darino M."/>
            <person name="Turjanski A."/>
            <person name="Kreff E."/>
            <person name="Dieguez M.J."/>
            <person name="Sacco F."/>
        </authorList>
    </citation>
    <scope>NUCLEOTIDE SEQUENCE [LARGE SCALE GENOMIC DNA]</scope>
    <source>
        <strain evidence="1 2">RO10H11247</strain>
    </source>
</reference>
<gene>
    <name evidence="1" type="ORF">VP01_3337g1</name>
</gene>
<dbReference type="OrthoDB" id="2507436at2759"/>
<sequence>MSDIAWYPFPLKEAIVGSLILGRLHTIMSRSMYLQVRSSLSMCDVILPHWESIRIMMARFHELLKLTMIENFGVLNTQCFCLSIKDILQNATHLNFYPHETYGKNAFASYQSMKWLAHLERKYRESQSYNCCSNIFLQPSRYDICKMFPFTNNQRYFSIRVCLVISRGHTTRRLQVYRQLWWSYSDFAVSLADQKYLEILNHHCGNHRNGWEGSLIH</sequence>
<dbReference type="VEuPathDB" id="FungiDB:VP01_3337g1"/>
<evidence type="ECO:0000313" key="2">
    <source>
        <dbReference type="Proteomes" id="UP000037035"/>
    </source>
</evidence>
<keyword evidence="2" id="KW-1185">Reference proteome</keyword>
<dbReference type="AlphaFoldDB" id="A0A0L6UX61"/>
<protein>
    <submittedName>
        <fullName evidence="1">Uncharacterized protein</fullName>
    </submittedName>
</protein>
<proteinExistence type="predicted"/>